<evidence type="ECO:0000313" key="2">
    <source>
        <dbReference type="Proteomes" id="UP000016761"/>
    </source>
</evidence>
<dbReference type="Proteomes" id="UP000016761">
    <property type="component" value="Unassembled WGS sequence"/>
</dbReference>
<reference evidence="1 2" key="1">
    <citation type="journal article" date="2013" name="Genome Announc.">
        <title>Draft Genome Sequence of Psychrobacter aquaticus Strain CMS 56T, Isolated from a Cyanobacterial Mat Sample Collected from Water Bodies in the McMurdo Dry Valley Region of Antarctica.</title>
        <authorList>
            <person name="Reddy G.S."/>
            <person name="Ara S."/>
            <person name="Singh A."/>
            <person name="Kumar Pinnaka A."/>
            <person name="Shivaji S."/>
        </authorList>
    </citation>
    <scope>NUCLEOTIDE SEQUENCE [LARGE SCALE GENOMIC DNA]</scope>
    <source>
        <strain evidence="1 2">CMS 56</strain>
    </source>
</reference>
<dbReference type="AlphaFoldDB" id="U4T920"/>
<dbReference type="PATRIC" id="fig|1354303.4.peg.2290"/>
<accession>U4T920</accession>
<protein>
    <submittedName>
        <fullName evidence="1">Uncharacterized protein</fullName>
    </submittedName>
</protein>
<keyword evidence="2" id="KW-1185">Reference proteome</keyword>
<dbReference type="STRING" id="1354303.M917_2324"/>
<gene>
    <name evidence="1" type="ORF">M917_2324</name>
</gene>
<sequence length="45" mass="5216">MDGFIYLSAINPSLMPHDTRTNLMAKYRLAWRALKNGISIRMPNH</sequence>
<dbReference type="EMBL" id="AUSW01000034">
    <property type="protein sequence ID" value="ERL54978.1"/>
    <property type="molecule type" value="Genomic_DNA"/>
</dbReference>
<proteinExistence type="predicted"/>
<organism evidence="1 2">
    <name type="scientific">Psychrobacter aquaticus CMS 56</name>
    <dbReference type="NCBI Taxonomy" id="1354303"/>
    <lineage>
        <taxon>Bacteria</taxon>
        <taxon>Pseudomonadati</taxon>
        <taxon>Pseudomonadota</taxon>
        <taxon>Gammaproteobacteria</taxon>
        <taxon>Moraxellales</taxon>
        <taxon>Moraxellaceae</taxon>
        <taxon>Psychrobacter</taxon>
    </lineage>
</organism>
<comment type="caution">
    <text evidence="1">The sequence shown here is derived from an EMBL/GenBank/DDBJ whole genome shotgun (WGS) entry which is preliminary data.</text>
</comment>
<name>U4T920_9GAMM</name>
<evidence type="ECO:0000313" key="1">
    <source>
        <dbReference type="EMBL" id="ERL54978.1"/>
    </source>
</evidence>